<dbReference type="Gene3D" id="1.10.357.140">
    <property type="entry name" value="UbiA prenyltransferase"/>
    <property type="match status" value="1"/>
</dbReference>
<dbReference type="GO" id="GO:0008495">
    <property type="term" value="F:protoheme IX farnesyltransferase activity"/>
    <property type="evidence" value="ECO:0007669"/>
    <property type="project" value="UniProtKB-UniRule"/>
</dbReference>
<feature type="transmembrane region" description="Helical" evidence="11">
    <location>
        <begin position="189"/>
        <end position="214"/>
    </location>
</feature>
<evidence type="ECO:0000256" key="8">
    <source>
        <dbReference type="ARBA" id="ARBA00023133"/>
    </source>
</evidence>
<gene>
    <name evidence="12" type="primary">cyoE</name>
    <name evidence="11" type="synonym">ctaB</name>
</gene>
<keyword evidence="8 11" id="KW-0350">Heme biosynthesis</keyword>
<dbReference type="InterPro" id="IPR006369">
    <property type="entry name" value="Protohaem_IX_farnesylTrfase"/>
</dbReference>
<name>A0A075HRC3_9ARCH</name>
<feature type="transmembrane region" description="Helical" evidence="11">
    <location>
        <begin position="93"/>
        <end position="111"/>
    </location>
</feature>
<feature type="transmembrane region" description="Helical" evidence="11">
    <location>
        <begin position="117"/>
        <end position="141"/>
    </location>
</feature>
<evidence type="ECO:0000256" key="11">
    <source>
        <dbReference type="HAMAP-Rule" id="MF_00154"/>
    </source>
</evidence>
<dbReference type="PANTHER" id="PTHR43448">
    <property type="entry name" value="PROTOHEME IX FARNESYLTRANSFERASE, MITOCHONDRIAL"/>
    <property type="match status" value="1"/>
</dbReference>
<comment type="similarity">
    <text evidence="4">In the C-terminal section; belongs to the UbiA prenyltransferase family. Protoheme IX farnesyltransferase subfamily.</text>
</comment>
<dbReference type="HAMAP" id="MF_00154">
    <property type="entry name" value="CyoE_CtaB"/>
    <property type="match status" value="1"/>
</dbReference>
<dbReference type="UniPathway" id="UPA00834">
    <property type="reaction ID" value="UER00712"/>
</dbReference>
<dbReference type="EMBL" id="KF901056">
    <property type="protein sequence ID" value="AIF16453.1"/>
    <property type="molecule type" value="Genomic_DNA"/>
</dbReference>
<comment type="similarity">
    <text evidence="11">Belongs to the UbiA prenyltransferase family. Protoheme IX farnesyltransferase subfamily.</text>
</comment>
<organism evidence="12">
    <name type="scientific">uncultured marine thaumarchaeote KM3_74_C10</name>
    <dbReference type="NCBI Taxonomy" id="1456270"/>
    <lineage>
        <taxon>Archaea</taxon>
        <taxon>Nitrososphaerota</taxon>
        <taxon>environmental samples</taxon>
    </lineage>
</organism>
<sequence length="245" mass="26418">MAVFLGSAGANTVTGYIDRDIDAVMVRTKERPIPSGRIHPPEKALYFGVVLAIMSVLLASSANILAGIFMLFGLFDNIVVYSKFLKRRTSLNILLGGFSGAMPVLIGYSAVTGTIDLISAVMAALVFLWIPAHIWSLALHAREDYKAAGVPMLPVVVDETKSVRLIALTAFLMVAASLVPFLIDLGPGFGTAYMVIALAMGVVTMGLGMHLLLWPTVAKAWRFFKFSSPYLTFIFLAIMVDALIS</sequence>
<evidence type="ECO:0000256" key="7">
    <source>
        <dbReference type="ARBA" id="ARBA00022989"/>
    </source>
</evidence>
<keyword evidence="7 11" id="KW-1133">Transmembrane helix</keyword>
<dbReference type="GO" id="GO:0048034">
    <property type="term" value="P:heme O biosynthetic process"/>
    <property type="evidence" value="ECO:0007669"/>
    <property type="project" value="UniProtKB-UniRule"/>
</dbReference>
<dbReference type="InterPro" id="IPR000537">
    <property type="entry name" value="UbiA_prenyltransferase"/>
</dbReference>
<keyword evidence="9 11" id="KW-0472">Membrane</keyword>
<comment type="subcellular location">
    <subcellularLocation>
        <location evidence="2 11">Cell membrane</location>
        <topology evidence="2 11">Multi-pass membrane protein</topology>
    </subcellularLocation>
</comment>
<feature type="transmembrane region" description="Helical" evidence="11">
    <location>
        <begin position="162"/>
        <end position="183"/>
    </location>
</feature>
<comment type="pathway">
    <text evidence="3 11">Porphyrin-containing compound metabolism; heme O biosynthesis; heme O from protoheme: step 1/1.</text>
</comment>
<dbReference type="CDD" id="cd13957">
    <property type="entry name" value="PT_UbiA_Cox10"/>
    <property type="match status" value="1"/>
</dbReference>
<dbReference type="PANTHER" id="PTHR43448:SF2">
    <property type="entry name" value="PROTOHEME IX FARNESYLTRANSFERASE, MITOCHONDRIAL"/>
    <property type="match status" value="1"/>
</dbReference>
<feature type="transmembrane region" description="Helical" evidence="11">
    <location>
        <begin position="44"/>
        <end position="72"/>
    </location>
</feature>
<evidence type="ECO:0000256" key="1">
    <source>
        <dbReference type="ARBA" id="ARBA00004019"/>
    </source>
</evidence>
<protein>
    <recommendedName>
        <fullName evidence="11">Protoheme IX farnesyltransferase</fullName>
        <ecNumber evidence="11">2.5.1.141</ecNumber>
    </recommendedName>
    <alternativeName>
        <fullName evidence="11">Heme B farnesyltransferase</fullName>
    </alternativeName>
    <alternativeName>
        <fullName evidence="11">Heme O synthase</fullName>
    </alternativeName>
</protein>
<dbReference type="EC" id="2.5.1.141" evidence="11"/>
<dbReference type="AlphaFoldDB" id="A0A075HRC3"/>
<evidence type="ECO:0000256" key="6">
    <source>
        <dbReference type="ARBA" id="ARBA00022692"/>
    </source>
</evidence>
<evidence type="ECO:0000256" key="4">
    <source>
        <dbReference type="ARBA" id="ARBA00010223"/>
    </source>
</evidence>
<dbReference type="Pfam" id="PF01040">
    <property type="entry name" value="UbiA"/>
    <property type="match status" value="1"/>
</dbReference>
<evidence type="ECO:0000256" key="10">
    <source>
        <dbReference type="ARBA" id="ARBA00047690"/>
    </source>
</evidence>
<dbReference type="NCBIfam" id="NF003349">
    <property type="entry name" value="PRK04375.1-2"/>
    <property type="match status" value="1"/>
</dbReference>
<proteinExistence type="inferred from homology"/>
<evidence type="ECO:0000256" key="3">
    <source>
        <dbReference type="ARBA" id="ARBA00004919"/>
    </source>
</evidence>
<keyword evidence="6 11" id="KW-0812">Transmembrane</keyword>
<dbReference type="NCBIfam" id="TIGR01473">
    <property type="entry name" value="cyoE_ctaB"/>
    <property type="match status" value="1"/>
</dbReference>
<comment type="function">
    <text evidence="1 11">Converts heme B (protoheme IX) to heme O by substitution of the vinyl group on carbon 2 of heme B porphyrin ring with a hydroxyethyl farnesyl side group.</text>
</comment>
<comment type="miscellaneous">
    <text evidence="11">Carbon 2 of the heme B porphyrin ring is defined according to the Fischer nomenclature.</text>
</comment>
<evidence type="ECO:0000313" key="12">
    <source>
        <dbReference type="EMBL" id="AIF16453.1"/>
    </source>
</evidence>
<keyword evidence="11" id="KW-1003">Cell membrane</keyword>
<accession>A0A075HRC3</accession>
<keyword evidence="5 11" id="KW-0808">Transferase</keyword>
<dbReference type="InterPro" id="IPR044878">
    <property type="entry name" value="UbiA_sf"/>
</dbReference>
<comment type="catalytic activity">
    <reaction evidence="10 11">
        <text>heme b + (2E,6E)-farnesyl diphosphate + H2O = Fe(II)-heme o + diphosphate</text>
        <dbReference type="Rhea" id="RHEA:28070"/>
        <dbReference type="ChEBI" id="CHEBI:15377"/>
        <dbReference type="ChEBI" id="CHEBI:33019"/>
        <dbReference type="ChEBI" id="CHEBI:60344"/>
        <dbReference type="ChEBI" id="CHEBI:60530"/>
        <dbReference type="ChEBI" id="CHEBI:175763"/>
        <dbReference type="EC" id="2.5.1.141"/>
    </reaction>
</comment>
<evidence type="ECO:0000256" key="9">
    <source>
        <dbReference type="ARBA" id="ARBA00023136"/>
    </source>
</evidence>
<evidence type="ECO:0000256" key="5">
    <source>
        <dbReference type="ARBA" id="ARBA00022679"/>
    </source>
</evidence>
<evidence type="ECO:0000256" key="2">
    <source>
        <dbReference type="ARBA" id="ARBA00004651"/>
    </source>
</evidence>
<dbReference type="GO" id="GO:0005886">
    <property type="term" value="C:plasma membrane"/>
    <property type="evidence" value="ECO:0007669"/>
    <property type="project" value="UniProtKB-SubCell"/>
</dbReference>
<feature type="transmembrane region" description="Helical" evidence="11">
    <location>
        <begin position="226"/>
        <end position="244"/>
    </location>
</feature>
<reference evidence="12" key="1">
    <citation type="journal article" date="2014" name="Genome Biol. Evol.">
        <title>Pangenome evidence for extensive interdomain horizontal transfer affecting lineage core and shell genes in uncultured planktonic thaumarchaeota and euryarchaeota.</title>
        <authorList>
            <person name="Deschamps P."/>
            <person name="Zivanovic Y."/>
            <person name="Moreira D."/>
            <person name="Rodriguez-Valera F."/>
            <person name="Lopez-Garcia P."/>
        </authorList>
    </citation>
    <scope>NUCLEOTIDE SEQUENCE</scope>
</reference>